<dbReference type="InterPro" id="IPR052228">
    <property type="entry name" value="Sec_Metab_Biosynth_Oxidored"/>
</dbReference>
<dbReference type="Gene3D" id="3.40.50.720">
    <property type="entry name" value="NAD(P)-binding Rossmann-like Domain"/>
    <property type="match status" value="1"/>
</dbReference>
<gene>
    <name evidence="2" type="ORF">TRICI_001115</name>
</gene>
<evidence type="ECO:0000313" key="2">
    <source>
        <dbReference type="EMBL" id="KAA8916759.1"/>
    </source>
</evidence>
<dbReference type="EMBL" id="SWFS01000083">
    <property type="protein sequence ID" value="KAA8916759.1"/>
    <property type="molecule type" value="Genomic_DNA"/>
</dbReference>
<dbReference type="SUPFAM" id="SSF51735">
    <property type="entry name" value="NAD(P)-binding Rossmann-fold domains"/>
    <property type="match status" value="1"/>
</dbReference>
<keyword evidence="1" id="KW-0560">Oxidoreductase</keyword>
<organism evidence="2 3">
    <name type="scientific">Trichomonascus ciferrii</name>
    <dbReference type="NCBI Taxonomy" id="44093"/>
    <lineage>
        <taxon>Eukaryota</taxon>
        <taxon>Fungi</taxon>
        <taxon>Dikarya</taxon>
        <taxon>Ascomycota</taxon>
        <taxon>Saccharomycotina</taxon>
        <taxon>Dipodascomycetes</taxon>
        <taxon>Dipodascales</taxon>
        <taxon>Trichomonascaceae</taxon>
        <taxon>Trichomonascus</taxon>
        <taxon>Trichomonascus ciferrii complex</taxon>
    </lineage>
</organism>
<evidence type="ECO:0000256" key="1">
    <source>
        <dbReference type="ARBA" id="ARBA00023002"/>
    </source>
</evidence>
<reference evidence="2" key="1">
    <citation type="journal article" date="2019" name="G3 (Bethesda)">
        <title>Genome Assemblies of Two Rare Opportunistic Yeast Pathogens: Diutina rugosa (syn. Candida rugosa) and Trichomonascus ciferrii (syn. Candida ciferrii).</title>
        <authorList>
            <person name="Mixao V."/>
            <person name="Saus E."/>
            <person name="Hansen A.P."/>
            <person name="Lass-Florl C."/>
            <person name="Gabaldon T."/>
        </authorList>
    </citation>
    <scope>NUCLEOTIDE SEQUENCE</scope>
    <source>
        <strain evidence="2">CBS 4856</strain>
    </source>
</reference>
<dbReference type="PANTHER" id="PTHR47534:SF3">
    <property type="entry name" value="ALCOHOL DEHYDROGENASE-LIKE C-TERMINAL DOMAIN-CONTAINING PROTEIN"/>
    <property type="match status" value="1"/>
</dbReference>
<evidence type="ECO:0000313" key="3">
    <source>
        <dbReference type="Proteomes" id="UP000761534"/>
    </source>
</evidence>
<proteinExistence type="predicted"/>
<dbReference type="VEuPathDB" id="FungiDB:TRICI_001115"/>
<keyword evidence="3" id="KW-1185">Reference proteome</keyword>
<comment type="caution">
    <text evidence="2">The sequence shown here is derived from an EMBL/GenBank/DDBJ whole genome shotgun (WGS) entry which is preliminary data.</text>
</comment>
<name>A0A642VAN5_9ASCO</name>
<dbReference type="AlphaFoldDB" id="A0A642VAN5"/>
<dbReference type="GO" id="GO:0016491">
    <property type="term" value="F:oxidoreductase activity"/>
    <property type="evidence" value="ECO:0007669"/>
    <property type="project" value="UniProtKB-KW"/>
</dbReference>
<dbReference type="InterPro" id="IPR002347">
    <property type="entry name" value="SDR_fam"/>
</dbReference>
<dbReference type="InterPro" id="IPR036291">
    <property type="entry name" value="NAD(P)-bd_dom_sf"/>
</dbReference>
<dbReference type="PANTHER" id="PTHR47534">
    <property type="entry name" value="YALI0E05731P"/>
    <property type="match status" value="1"/>
</dbReference>
<protein>
    <recommendedName>
        <fullName evidence="4">Ketoreductase (KR) domain-containing protein</fullName>
    </recommendedName>
</protein>
<dbReference type="Pfam" id="PF00106">
    <property type="entry name" value="adh_short"/>
    <property type="match status" value="1"/>
</dbReference>
<evidence type="ECO:0008006" key="4">
    <source>
        <dbReference type="Google" id="ProtNLM"/>
    </source>
</evidence>
<dbReference type="Proteomes" id="UP000761534">
    <property type="component" value="Unassembled WGS sequence"/>
</dbReference>
<sequence length="311" mass="34811">MVDLKQITEQNSTLKEGPKRPVGVFIGGTNGIGRATAYEFAKNTVDPTVYVVGRNASAGESLIEQLKEVNGSKNAKYYFLKHDVSSIKECDKLCSVIRGQEKQVNLLFVSSGILSVSKRSETEEGIEKRMAVNYYGRWRIIDQLMPLVQRAAGKQEFARVVSVLSPGHEGKLILDDLDLKDNYSFMKMYKHISTFNSLAVLRFSQLHPNVSFIHLYPGFVGGTEISRNLPSVLASALRFLERFAAQPLDDFGKQCLYLGASSKEYAKGSFLIDEKFKDLKQPAVQKGFLAPELQESVWKHTQQVYQSVIGK</sequence>
<accession>A0A642VAN5</accession>
<dbReference type="OrthoDB" id="2898509at2759"/>